<accession>D1P8Y0</accession>
<evidence type="ECO:0000313" key="1">
    <source>
        <dbReference type="EMBL" id="EFB36840.1"/>
    </source>
</evidence>
<name>D1P8Y0_9BACT</name>
<reference evidence="1" key="1">
    <citation type="submission" date="2009-11" db="EMBL/GenBank/DDBJ databases">
        <authorList>
            <person name="Weinstock G."/>
            <person name="Sodergren E."/>
            <person name="Clifton S."/>
            <person name="Fulton L."/>
            <person name="Fulton B."/>
            <person name="Courtney L."/>
            <person name="Fronick C."/>
            <person name="Harrison M."/>
            <person name="Strong C."/>
            <person name="Farmer C."/>
            <person name="Delahaunty K."/>
            <person name="Markovic C."/>
            <person name="Hall O."/>
            <person name="Minx P."/>
            <person name="Tomlinson C."/>
            <person name="Mitreva M."/>
            <person name="Nelson J."/>
            <person name="Hou S."/>
            <person name="Wollam A."/>
            <person name="Pepin K.H."/>
            <person name="Johnson M."/>
            <person name="Bhonagiri V."/>
            <person name="Nash W.E."/>
            <person name="Warren W."/>
            <person name="Chinwalla A."/>
            <person name="Mardis E.R."/>
            <person name="Wilson R.K."/>
        </authorList>
    </citation>
    <scope>NUCLEOTIDE SEQUENCE [LARGE SCALE GENOMIC DNA]</scope>
    <source>
        <strain evidence="1">DSM 18205</strain>
    </source>
</reference>
<dbReference type="PaxDb" id="537011-PREVCOP_03637"/>
<protein>
    <submittedName>
        <fullName evidence="1">Uncharacterized protein</fullName>
    </submittedName>
</protein>
<proteinExistence type="predicted"/>
<dbReference type="AlphaFoldDB" id="D1P8Y0"/>
<dbReference type="EMBL" id="ACBX02000002">
    <property type="protein sequence ID" value="EFB36840.1"/>
    <property type="molecule type" value="Genomic_DNA"/>
</dbReference>
<dbReference type="Proteomes" id="UP000004477">
    <property type="component" value="Unassembled WGS sequence"/>
</dbReference>
<dbReference type="HOGENOM" id="CLU_3255719_0_0_10"/>
<comment type="caution">
    <text evidence="1">The sequence shown here is derived from an EMBL/GenBank/DDBJ whole genome shotgun (WGS) entry which is preliminary data.</text>
</comment>
<organism evidence="1 2">
    <name type="scientific">Segatella copri DSM 18205</name>
    <dbReference type="NCBI Taxonomy" id="537011"/>
    <lineage>
        <taxon>Bacteria</taxon>
        <taxon>Pseudomonadati</taxon>
        <taxon>Bacteroidota</taxon>
        <taxon>Bacteroidia</taxon>
        <taxon>Bacteroidales</taxon>
        <taxon>Prevotellaceae</taxon>
        <taxon>Segatella</taxon>
    </lineage>
</organism>
<evidence type="ECO:0000313" key="2">
    <source>
        <dbReference type="Proteomes" id="UP000004477"/>
    </source>
</evidence>
<gene>
    <name evidence="1" type="ORF">PREVCOP_03637</name>
</gene>
<keyword evidence="2" id="KW-1185">Reference proteome</keyword>
<sequence length="42" mass="4836">MPPAFCLKNTAKNHQKHLSIAIFMAIYGRLWQLKSYCNIGIN</sequence>